<comment type="caution">
    <text evidence="1">The sequence shown here is derived from an EMBL/GenBank/DDBJ whole genome shotgun (WGS) entry which is preliminary data.</text>
</comment>
<organism evidence="1 2">
    <name type="scientific">Protea cynaroides</name>
    <dbReference type="NCBI Taxonomy" id="273540"/>
    <lineage>
        <taxon>Eukaryota</taxon>
        <taxon>Viridiplantae</taxon>
        <taxon>Streptophyta</taxon>
        <taxon>Embryophyta</taxon>
        <taxon>Tracheophyta</taxon>
        <taxon>Spermatophyta</taxon>
        <taxon>Magnoliopsida</taxon>
        <taxon>Proteales</taxon>
        <taxon>Proteaceae</taxon>
        <taxon>Protea</taxon>
    </lineage>
</organism>
<protein>
    <submittedName>
        <fullName evidence="1">Uncharacterized protein</fullName>
    </submittedName>
</protein>
<evidence type="ECO:0000313" key="2">
    <source>
        <dbReference type="Proteomes" id="UP001141806"/>
    </source>
</evidence>
<name>A0A9Q0QPS5_9MAGN</name>
<reference evidence="1" key="1">
    <citation type="journal article" date="2023" name="Plant J.">
        <title>The genome of the king protea, Protea cynaroides.</title>
        <authorList>
            <person name="Chang J."/>
            <person name="Duong T.A."/>
            <person name="Schoeman C."/>
            <person name="Ma X."/>
            <person name="Roodt D."/>
            <person name="Barker N."/>
            <person name="Li Z."/>
            <person name="Van de Peer Y."/>
            <person name="Mizrachi E."/>
        </authorList>
    </citation>
    <scope>NUCLEOTIDE SEQUENCE</scope>
    <source>
        <tissue evidence="1">Young leaves</tissue>
    </source>
</reference>
<keyword evidence="2" id="KW-1185">Reference proteome</keyword>
<sequence>MGNEKQNPDALNGRLVEVFQLLLNFQFLTENAHPRCGEKRAIKQMKSNILPTILSSPNKLSQNVDEGMEREVEARVVGAEICSGQGSAREMQRAKGFTHLSSIEKILLAQEQKQKQGPEKEGEKLVTNDGSMELMDVASNSSYLAFAGGNGEGHNEIPNAIVLVEYLISLSNSLPRADEYHF</sequence>
<dbReference type="EMBL" id="JAMYWD010000007">
    <property type="protein sequence ID" value="KAJ4967495.1"/>
    <property type="molecule type" value="Genomic_DNA"/>
</dbReference>
<dbReference type="AlphaFoldDB" id="A0A9Q0QPS5"/>
<accession>A0A9Q0QPS5</accession>
<gene>
    <name evidence="1" type="ORF">NE237_019344</name>
</gene>
<evidence type="ECO:0000313" key="1">
    <source>
        <dbReference type="EMBL" id="KAJ4967495.1"/>
    </source>
</evidence>
<dbReference type="Proteomes" id="UP001141806">
    <property type="component" value="Unassembled WGS sequence"/>
</dbReference>
<proteinExistence type="predicted"/>